<dbReference type="PANTHER" id="PTHR24156">
    <property type="entry name" value="ANK_REP_REGION DOMAIN-CONTAINING PROTEIN"/>
    <property type="match status" value="1"/>
</dbReference>
<reference evidence="6 7" key="1">
    <citation type="submission" date="2019-09" db="EMBL/GenBank/DDBJ databases">
        <title>Bird 10,000 Genomes (B10K) Project - Family phase.</title>
        <authorList>
            <person name="Zhang G."/>
        </authorList>
    </citation>
    <scope>NUCLEOTIDE SEQUENCE [LARGE SCALE GENOMIC DNA]</scope>
    <source>
        <strain evidence="6">B10K-DU-002-79</strain>
    </source>
</reference>
<dbReference type="Gene3D" id="1.25.40.20">
    <property type="entry name" value="Ankyrin repeat-containing domain"/>
    <property type="match status" value="1"/>
</dbReference>
<dbReference type="InterPro" id="IPR042637">
    <property type="entry name" value="AN34A/B/C"/>
</dbReference>
<feature type="repeat" description="ANK" evidence="4">
    <location>
        <begin position="8"/>
        <end position="41"/>
    </location>
</feature>
<comment type="similarity">
    <text evidence="1">Belongs to the ANKRD34 family.</text>
</comment>
<evidence type="ECO:0000256" key="4">
    <source>
        <dbReference type="PROSITE-ProRule" id="PRU00023"/>
    </source>
</evidence>
<organism evidence="6 7">
    <name type="scientific">Neodrepanis coruscans</name>
    <name type="common">wattled asity</name>
    <dbReference type="NCBI Taxonomy" id="254563"/>
    <lineage>
        <taxon>Eukaryota</taxon>
        <taxon>Metazoa</taxon>
        <taxon>Chordata</taxon>
        <taxon>Craniata</taxon>
        <taxon>Vertebrata</taxon>
        <taxon>Euteleostomi</taxon>
        <taxon>Archelosauria</taxon>
        <taxon>Archosauria</taxon>
        <taxon>Dinosauria</taxon>
        <taxon>Saurischia</taxon>
        <taxon>Theropoda</taxon>
        <taxon>Coelurosauria</taxon>
        <taxon>Aves</taxon>
        <taxon>Neognathae</taxon>
        <taxon>Neoaves</taxon>
        <taxon>Telluraves</taxon>
        <taxon>Australaves</taxon>
        <taxon>Passeriformes</taxon>
        <taxon>Philepittidae</taxon>
        <taxon>Neodrepanis</taxon>
    </lineage>
</organism>
<dbReference type="PANTHER" id="PTHR24156:SF1">
    <property type="entry name" value="ANKYRIN REPEAT DOMAIN-CONTAINING PROTEIN 34B"/>
    <property type="match status" value="1"/>
</dbReference>
<feature type="compositionally biased region" description="Basic and acidic residues" evidence="5">
    <location>
        <begin position="207"/>
        <end position="225"/>
    </location>
</feature>
<feature type="region of interest" description="Disordered" evidence="5">
    <location>
        <begin position="174"/>
        <end position="238"/>
    </location>
</feature>
<dbReference type="OrthoDB" id="539213at2759"/>
<dbReference type="SUPFAM" id="SSF48403">
    <property type="entry name" value="Ankyrin repeat"/>
    <property type="match status" value="1"/>
</dbReference>
<dbReference type="InterPro" id="IPR036770">
    <property type="entry name" value="Ankyrin_rpt-contain_sf"/>
</dbReference>
<proteinExistence type="inferred from homology"/>
<feature type="non-terminal residue" evidence="6">
    <location>
        <position position="407"/>
    </location>
</feature>
<evidence type="ECO:0000256" key="1">
    <source>
        <dbReference type="ARBA" id="ARBA00010029"/>
    </source>
</evidence>
<feature type="compositionally biased region" description="Low complexity" evidence="5">
    <location>
        <begin position="132"/>
        <end position="143"/>
    </location>
</feature>
<keyword evidence="7" id="KW-1185">Reference proteome</keyword>
<evidence type="ECO:0000256" key="2">
    <source>
        <dbReference type="ARBA" id="ARBA00022737"/>
    </source>
</evidence>
<evidence type="ECO:0000256" key="5">
    <source>
        <dbReference type="SAM" id="MobiDB-lite"/>
    </source>
</evidence>
<gene>
    <name evidence="6" type="primary">Ankrd34b</name>
    <name evidence="6" type="ORF">NEOCOR_R07272</name>
</gene>
<protein>
    <submittedName>
        <fullName evidence="6">AN34B protein</fullName>
    </submittedName>
</protein>
<evidence type="ECO:0000313" key="7">
    <source>
        <dbReference type="Proteomes" id="UP000560066"/>
    </source>
</evidence>
<dbReference type="InterPro" id="IPR002110">
    <property type="entry name" value="Ankyrin_rpt"/>
</dbReference>
<feature type="region of interest" description="Disordered" evidence="5">
    <location>
        <begin position="115"/>
        <end position="143"/>
    </location>
</feature>
<evidence type="ECO:0000313" key="6">
    <source>
        <dbReference type="EMBL" id="NXS13731.1"/>
    </source>
</evidence>
<feature type="region of interest" description="Disordered" evidence="5">
    <location>
        <begin position="274"/>
        <end position="296"/>
    </location>
</feature>
<dbReference type="Proteomes" id="UP000560066">
    <property type="component" value="Unassembled WGS sequence"/>
</dbReference>
<dbReference type="Pfam" id="PF12796">
    <property type="entry name" value="Ank_2"/>
    <property type="match status" value="1"/>
</dbReference>
<feature type="compositionally biased region" description="Polar residues" evidence="5">
    <location>
        <begin position="276"/>
        <end position="291"/>
    </location>
</feature>
<feature type="non-terminal residue" evidence="6">
    <location>
        <position position="1"/>
    </location>
</feature>
<accession>A0A7L2RWJ8</accession>
<keyword evidence="2" id="KW-0677">Repeat</keyword>
<sequence>DPNIQDKSGKTALIHACLGRAGPEVVSLLLSSGADPSLPDHSNCSALVYAIDCADTDTLRVLLGACKARGKDVIIITTDRSAPGRHNTRQYLNVPPPDLGEGFFPAASPGEAPKPLSGCRELCPPAEADSTPPAGSPAKAGPAQAQLKLTHVQKLHCEPWINCCPAVFHQRKADSPEEPQDIGPAEKLPSKATGLVSSKGVNTSPQHFDRKDTPAHVLKTSDKTGPRKPSPDNINYQTPFVEEKHSPSVIPMGRSVNLGQISFLSNLSGIIRNRNTKANPNSSDSQLTASPSPAVAAQDTKAAIGKKGTLSPSHCLLSTSREVVEKVPPVTLKGRNQTFPGGQGSGGLVLDQTRPGFLPPLNVTPHRPAQELTVINTVSGMVSCGQTVPAAPTFPRMTKNTNLLRRR</sequence>
<name>A0A7L2RWJ8_9PASS</name>
<keyword evidence="3 4" id="KW-0040">ANK repeat</keyword>
<dbReference type="EMBL" id="VYZS01340379">
    <property type="protein sequence ID" value="NXS13731.1"/>
    <property type="molecule type" value="Genomic_DNA"/>
</dbReference>
<feature type="compositionally biased region" description="Polar residues" evidence="5">
    <location>
        <begin position="195"/>
        <end position="206"/>
    </location>
</feature>
<comment type="caution">
    <text evidence="6">The sequence shown here is derived from an EMBL/GenBank/DDBJ whole genome shotgun (WGS) entry which is preliminary data.</text>
</comment>
<dbReference type="AlphaFoldDB" id="A0A7L2RWJ8"/>
<dbReference type="PROSITE" id="PS50088">
    <property type="entry name" value="ANK_REPEAT"/>
    <property type="match status" value="1"/>
</dbReference>
<evidence type="ECO:0000256" key="3">
    <source>
        <dbReference type="ARBA" id="ARBA00023043"/>
    </source>
</evidence>